<dbReference type="RefSeq" id="WP_307479150.1">
    <property type="nucleotide sequence ID" value="NZ_JAUTBF010000001.1"/>
</dbReference>
<gene>
    <name evidence="3" type="ORF">QE412_000249</name>
</gene>
<sequence length="160" mass="15749">MSSASAPNGPTFAAPHVAPPAGTLLTPPPAVPRGRRLGTWALILSLIATVLASAVGGLLAFRIVSRVAPDLQTAATIEARMFSPVRDLVLAGEITFWAATVIGLAAFVLGIVATARNAARGAGIAAIVVSALGPLVFGAFVIVAIAGAAAAMSTGGASIT</sequence>
<organism evidence="3 4">
    <name type="scientific">Microbacterium trichothecenolyticum</name>
    <name type="common">Aureobacterium trichothecenolyticum</name>
    <dbReference type="NCBI Taxonomy" id="69370"/>
    <lineage>
        <taxon>Bacteria</taxon>
        <taxon>Bacillati</taxon>
        <taxon>Actinomycetota</taxon>
        <taxon>Actinomycetes</taxon>
        <taxon>Micrococcales</taxon>
        <taxon>Microbacteriaceae</taxon>
        <taxon>Microbacterium</taxon>
    </lineage>
</organism>
<keyword evidence="2" id="KW-0812">Transmembrane</keyword>
<keyword evidence="2" id="KW-0472">Membrane</keyword>
<reference evidence="3 4" key="1">
    <citation type="submission" date="2023-07" db="EMBL/GenBank/DDBJ databases">
        <title>Functional and genomic diversity of the sorghum phyllosphere microbiome.</title>
        <authorList>
            <person name="Shade A."/>
        </authorList>
    </citation>
    <scope>NUCLEOTIDE SEQUENCE [LARGE SCALE GENOMIC DNA]</scope>
    <source>
        <strain evidence="3 4">SORGH_AS_1207</strain>
    </source>
</reference>
<evidence type="ECO:0000313" key="3">
    <source>
        <dbReference type="EMBL" id="MDQ1121676.1"/>
    </source>
</evidence>
<feature type="region of interest" description="Disordered" evidence="1">
    <location>
        <begin position="1"/>
        <end position="20"/>
    </location>
</feature>
<feature type="transmembrane region" description="Helical" evidence="2">
    <location>
        <begin position="40"/>
        <end position="61"/>
    </location>
</feature>
<name>A0ABU0TPS6_MICTR</name>
<proteinExistence type="predicted"/>
<evidence type="ECO:0000256" key="2">
    <source>
        <dbReference type="SAM" id="Phobius"/>
    </source>
</evidence>
<evidence type="ECO:0000313" key="4">
    <source>
        <dbReference type="Proteomes" id="UP001226691"/>
    </source>
</evidence>
<dbReference type="Proteomes" id="UP001226691">
    <property type="component" value="Unassembled WGS sequence"/>
</dbReference>
<accession>A0ABU0TPS6</accession>
<dbReference type="EMBL" id="JAUTBF010000001">
    <property type="protein sequence ID" value="MDQ1121676.1"/>
    <property type="molecule type" value="Genomic_DNA"/>
</dbReference>
<protein>
    <submittedName>
        <fullName evidence="3">Vacuolar-type H+-ATPase subunit I/STV1</fullName>
    </submittedName>
</protein>
<keyword evidence="4" id="KW-1185">Reference proteome</keyword>
<keyword evidence="2" id="KW-1133">Transmembrane helix</keyword>
<comment type="caution">
    <text evidence="3">The sequence shown here is derived from an EMBL/GenBank/DDBJ whole genome shotgun (WGS) entry which is preliminary data.</text>
</comment>
<evidence type="ECO:0000256" key="1">
    <source>
        <dbReference type="SAM" id="MobiDB-lite"/>
    </source>
</evidence>
<feature type="transmembrane region" description="Helical" evidence="2">
    <location>
        <begin position="94"/>
        <end position="112"/>
    </location>
</feature>
<feature type="transmembrane region" description="Helical" evidence="2">
    <location>
        <begin position="124"/>
        <end position="152"/>
    </location>
</feature>